<keyword evidence="1" id="KW-1133">Transmembrane helix</keyword>
<organism evidence="2 3">
    <name type="scientific">Holothuria leucospilota</name>
    <name type="common">Black long sea cucumber</name>
    <name type="synonym">Mertensiothuria leucospilota</name>
    <dbReference type="NCBI Taxonomy" id="206669"/>
    <lineage>
        <taxon>Eukaryota</taxon>
        <taxon>Metazoa</taxon>
        <taxon>Echinodermata</taxon>
        <taxon>Eleutherozoa</taxon>
        <taxon>Echinozoa</taxon>
        <taxon>Holothuroidea</taxon>
        <taxon>Aspidochirotacea</taxon>
        <taxon>Aspidochirotida</taxon>
        <taxon>Holothuriidae</taxon>
        <taxon>Holothuria</taxon>
    </lineage>
</organism>
<dbReference type="EMBL" id="JAIZAY010000010">
    <property type="protein sequence ID" value="KAJ8034156.1"/>
    <property type="molecule type" value="Genomic_DNA"/>
</dbReference>
<evidence type="ECO:0000313" key="3">
    <source>
        <dbReference type="Proteomes" id="UP001152320"/>
    </source>
</evidence>
<accession>A0A9Q1H6F4</accession>
<reference evidence="2" key="1">
    <citation type="submission" date="2021-10" db="EMBL/GenBank/DDBJ databases">
        <title>Tropical sea cucumber genome reveals ecological adaptation and Cuvierian tubules defense mechanism.</title>
        <authorList>
            <person name="Chen T."/>
        </authorList>
    </citation>
    <scope>NUCLEOTIDE SEQUENCE</scope>
    <source>
        <strain evidence="2">Nanhai2018</strain>
        <tissue evidence="2">Muscle</tissue>
    </source>
</reference>
<comment type="caution">
    <text evidence="2">The sequence shown here is derived from an EMBL/GenBank/DDBJ whole genome shotgun (WGS) entry which is preliminary data.</text>
</comment>
<evidence type="ECO:0000313" key="2">
    <source>
        <dbReference type="EMBL" id="KAJ8034156.1"/>
    </source>
</evidence>
<feature type="transmembrane region" description="Helical" evidence="1">
    <location>
        <begin position="91"/>
        <end position="114"/>
    </location>
</feature>
<keyword evidence="3" id="KW-1185">Reference proteome</keyword>
<gene>
    <name evidence="2" type="ORF">HOLleu_20877</name>
</gene>
<keyword evidence="1" id="KW-0812">Transmembrane</keyword>
<name>A0A9Q1H6F4_HOLLE</name>
<dbReference type="AlphaFoldDB" id="A0A9Q1H6F4"/>
<feature type="transmembrane region" description="Helical" evidence="1">
    <location>
        <begin position="34"/>
        <end position="57"/>
    </location>
</feature>
<sequence>MVIIPVYTSALVIIPVYTSALVIIPVYTSTLVIIPVYTSALVIIPVYTSTLVIIPVYTSSLVIIPVYTSTLVIIPVYTSSLVIIPVYTSTLVIIPVYTSTLVIIPVYTSTLVIIPVYTSTLVIIPVYTSTLVIIPVFCGWVIHITAGSDLHNSFMIDFRMLFPSAIDALFMQWPNCFEKIMTYGEEQVDWKQLLYFDGNLKTNDQKSKAAIHILPLLIPPGMKWKEGRKGPSKHATIDDACLSFVQVEKIGTNIPACLEVVKKTQPFLLALGKQEDPERVFVIIERQTVVCSSLLEGLDLF</sequence>
<dbReference type="Proteomes" id="UP001152320">
    <property type="component" value="Chromosome 10"/>
</dbReference>
<evidence type="ECO:0000256" key="1">
    <source>
        <dbReference type="SAM" id="Phobius"/>
    </source>
</evidence>
<keyword evidence="1" id="KW-0472">Membrane</keyword>
<feature type="transmembrane region" description="Helical" evidence="1">
    <location>
        <begin position="63"/>
        <end position="84"/>
    </location>
</feature>
<dbReference type="OrthoDB" id="8964691at2759"/>
<protein>
    <submittedName>
        <fullName evidence="2">Repetitive proline-rich cell wall protein 2</fullName>
    </submittedName>
</protein>
<feature type="transmembrane region" description="Helical" evidence="1">
    <location>
        <begin position="120"/>
        <end position="142"/>
    </location>
</feature>
<proteinExistence type="predicted"/>
<feature type="transmembrane region" description="Helical" evidence="1">
    <location>
        <begin position="6"/>
        <end position="27"/>
    </location>
</feature>